<feature type="compositionally biased region" description="Acidic residues" evidence="1">
    <location>
        <begin position="1"/>
        <end position="10"/>
    </location>
</feature>
<keyword evidence="2" id="KW-0472">Membrane</keyword>
<dbReference type="InterPro" id="IPR018929">
    <property type="entry name" value="DUF2510"/>
</dbReference>
<dbReference type="EMBL" id="SDPO01000003">
    <property type="protein sequence ID" value="RXZ47677.1"/>
    <property type="molecule type" value="Genomic_DNA"/>
</dbReference>
<evidence type="ECO:0000256" key="1">
    <source>
        <dbReference type="SAM" id="MobiDB-lite"/>
    </source>
</evidence>
<evidence type="ECO:0000313" key="4">
    <source>
        <dbReference type="EMBL" id="RXZ47677.1"/>
    </source>
</evidence>
<reference evidence="4 5" key="1">
    <citation type="submission" date="2019-01" db="EMBL/GenBank/DDBJ databases">
        <authorList>
            <person name="Li J."/>
        </authorList>
    </citation>
    <scope>NUCLEOTIDE SEQUENCE [LARGE SCALE GENOMIC DNA]</scope>
    <source>
        <strain evidence="4 5">CCUG 35506</strain>
    </source>
</reference>
<feature type="transmembrane region" description="Helical" evidence="2">
    <location>
        <begin position="127"/>
        <end position="146"/>
    </location>
</feature>
<evidence type="ECO:0000256" key="2">
    <source>
        <dbReference type="SAM" id="Phobius"/>
    </source>
</evidence>
<dbReference type="OrthoDB" id="5244233at2"/>
<keyword evidence="2" id="KW-1133">Transmembrane helix</keyword>
<comment type="caution">
    <text evidence="4">The sequence shown here is derived from an EMBL/GenBank/DDBJ whole genome shotgun (WGS) entry which is preliminary data.</text>
</comment>
<feature type="region of interest" description="Disordered" evidence="1">
    <location>
        <begin position="1"/>
        <end position="34"/>
    </location>
</feature>
<keyword evidence="5" id="KW-1185">Reference proteome</keyword>
<dbReference type="Proteomes" id="UP000292935">
    <property type="component" value="Unassembled WGS sequence"/>
</dbReference>
<dbReference type="AlphaFoldDB" id="A0A4Q2JN62"/>
<organism evidence="4 5">
    <name type="scientific">Agromyces fucosus</name>
    <dbReference type="NCBI Taxonomy" id="41985"/>
    <lineage>
        <taxon>Bacteria</taxon>
        <taxon>Bacillati</taxon>
        <taxon>Actinomycetota</taxon>
        <taxon>Actinomycetes</taxon>
        <taxon>Micrococcales</taxon>
        <taxon>Microbacteriaceae</taxon>
        <taxon>Agromyces</taxon>
    </lineage>
</organism>
<keyword evidence="2" id="KW-0812">Transmembrane</keyword>
<name>A0A4Q2JN62_9MICO</name>
<feature type="domain" description="DUF2510" evidence="3">
    <location>
        <begin position="18"/>
        <end position="50"/>
    </location>
</feature>
<feature type="transmembrane region" description="Helical" evidence="2">
    <location>
        <begin position="209"/>
        <end position="228"/>
    </location>
</feature>
<protein>
    <submittedName>
        <fullName evidence="4">DUF2510 domain-containing protein</fullName>
    </submittedName>
</protein>
<proteinExistence type="predicted"/>
<feature type="transmembrane region" description="Helical" evidence="2">
    <location>
        <begin position="240"/>
        <end position="266"/>
    </location>
</feature>
<evidence type="ECO:0000259" key="3">
    <source>
        <dbReference type="Pfam" id="PF10708"/>
    </source>
</evidence>
<feature type="transmembrane region" description="Helical" evidence="2">
    <location>
        <begin position="174"/>
        <end position="197"/>
    </location>
</feature>
<evidence type="ECO:0000313" key="5">
    <source>
        <dbReference type="Proteomes" id="UP000292935"/>
    </source>
</evidence>
<accession>A0A4Q2JN62</accession>
<dbReference type="Pfam" id="PF10708">
    <property type="entry name" value="DUF2510"/>
    <property type="match status" value="1"/>
</dbReference>
<gene>
    <name evidence="4" type="ORF">ESP57_14135</name>
</gene>
<sequence>MSENPQEEPMSDGRAAPAGWYPDPSDATAQRWWNGAQWTEHVAPAAPVAPVEQAAPARSVPPVVAPAVEPPVAAPAYVAPVTPAYAPAYTSAPAYAATPVYGAGQPAPYSGAAATARVPEGTPVDTLWIWLIVAMPVLAALPIFLWDFEGYMEQSMYPSSNSMITALGPYTDPWYLAATFGGWIVYGLSVWFAALDSAKLAKLGYQRRFHWAWAFLSSLVYVIGRSVVVRRQAGRGYLPMAAAIALTVVLTIGVIAWVVVMMVNVVNTSMEMYPSY</sequence>